<accession>A0AC61NB39</accession>
<protein>
    <submittedName>
        <fullName evidence="1">Uncharacterized protein</fullName>
    </submittedName>
</protein>
<evidence type="ECO:0000313" key="2">
    <source>
        <dbReference type="Proteomes" id="UP000595814"/>
    </source>
</evidence>
<gene>
    <name evidence="1" type="ORF">JFY71_03040</name>
</gene>
<dbReference type="Proteomes" id="UP000595814">
    <property type="component" value="Chromosome"/>
</dbReference>
<name>A0AC61NB39_9FIRM</name>
<evidence type="ECO:0000313" key="1">
    <source>
        <dbReference type="EMBL" id="QQK08528.1"/>
    </source>
</evidence>
<dbReference type="EMBL" id="CP066744">
    <property type="protein sequence ID" value="QQK08528.1"/>
    <property type="molecule type" value="Genomic_DNA"/>
</dbReference>
<sequence>MENKKRILNVLIVILILFSIYIGLRLKSLYDQTYSFEYIAVNGPTQQQKFEFLNKERDNYIFSVQTTSKIEKTTNVTIWEENKFFKNRYNYIESIMPENEENNILIDYFQGRDKGYVVVYGYNKPEELIEIVEINVNGELKREELEAGIFLEIYETDGNSYSLENIKYKDN</sequence>
<organism evidence="1 2">
    <name type="scientific">Miniphocaeibacter halophilus</name>
    <dbReference type="NCBI Taxonomy" id="2931922"/>
    <lineage>
        <taxon>Bacteria</taxon>
        <taxon>Bacillati</taxon>
        <taxon>Bacillota</taxon>
        <taxon>Tissierellia</taxon>
        <taxon>Tissierellales</taxon>
        <taxon>Peptoniphilaceae</taxon>
        <taxon>Miniphocaeibacter</taxon>
    </lineage>
</organism>
<proteinExistence type="predicted"/>
<keyword evidence="2" id="KW-1185">Reference proteome</keyword>
<reference evidence="1 2" key="1">
    <citation type="journal article" date="2022" name="Int. J. Syst. Evol. Microbiol.">
        <title>Miniphocaeibacter halophilus sp. nov., an ammonium-tolerant acetate-producing bacterium isolated from a biogas system.</title>
        <authorList>
            <person name="Schnurer A."/>
            <person name="Singh A."/>
            <person name="Bi S."/>
            <person name="Qiao W."/>
            <person name="Westerholm M."/>
        </authorList>
    </citation>
    <scope>NUCLEOTIDE SEQUENCE [LARGE SCALE GENOMIC DNA]</scope>
    <source>
        <strain evidence="1 2">AMB_01</strain>
    </source>
</reference>